<dbReference type="InterPro" id="IPR023352">
    <property type="entry name" value="MAPEG-like_dom_sf"/>
</dbReference>
<dbReference type="RefSeq" id="WP_123287688.1">
    <property type="nucleotide sequence ID" value="NZ_JACIJB010000002.1"/>
</dbReference>
<evidence type="ECO:0000256" key="4">
    <source>
        <dbReference type="ARBA" id="ARBA00023136"/>
    </source>
</evidence>
<feature type="transmembrane region" description="Helical" evidence="5">
    <location>
        <begin position="20"/>
        <end position="38"/>
    </location>
</feature>
<dbReference type="Proteomes" id="UP000548978">
    <property type="component" value="Unassembled WGS sequence"/>
</dbReference>
<keyword evidence="2 5" id="KW-0812">Transmembrane</keyword>
<dbReference type="EMBL" id="JACIJB010000002">
    <property type="protein sequence ID" value="MBB5660238.1"/>
    <property type="molecule type" value="Genomic_DNA"/>
</dbReference>
<feature type="transmembrane region" description="Helical" evidence="5">
    <location>
        <begin position="119"/>
        <end position="138"/>
    </location>
</feature>
<sequence length="142" mass="14424">MTLSDFIQPEAAAGALDALSLWVGLLVLWLVVLSFGVVGQRRRLKVAFGDGGHVSLTAAGRAFGNAAEYVPAGLIALLLLALTGATPLLIHSLGATLLAGRVIHAGGLLFQKGPSLGRILGMALTYAVLLFAAGLLIGQAVG</sequence>
<organism evidence="6 7">
    <name type="scientific">Brevundimonas halotolerans</name>
    <dbReference type="NCBI Taxonomy" id="69670"/>
    <lineage>
        <taxon>Bacteria</taxon>
        <taxon>Pseudomonadati</taxon>
        <taxon>Pseudomonadota</taxon>
        <taxon>Alphaproteobacteria</taxon>
        <taxon>Caulobacterales</taxon>
        <taxon>Caulobacteraceae</taxon>
        <taxon>Brevundimonas</taxon>
    </lineage>
</organism>
<gene>
    <name evidence="6" type="ORF">FHS65_000978</name>
</gene>
<reference evidence="6 7" key="1">
    <citation type="submission" date="2020-08" db="EMBL/GenBank/DDBJ databases">
        <title>Genomic Encyclopedia of Type Strains, Phase IV (KMG-IV): sequencing the most valuable type-strain genomes for metagenomic binning, comparative biology and taxonomic classification.</title>
        <authorList>
            <person name="Goeker M."/>
        </authorList>
    </citation>
    <scope>NUCLEOTIDE SEQUENCE [LARGE SCALE GENOMIC DNA]</scope>
    <source>
        <strain evidence="6 7">DSM 24448</strain>
    </source>
</reference>
<keyword evidence="4 5" id="KW-0472">Membrane</keyword>
<dbReference type="PANTHER" id="PTHR35814:SF1">
    <property type="entry name" value="GLUTATHIONE S-TRANSFERASE-RELATED"/>
    <property type="match status" value="1"/>
</dbReference>
<evidence type="ECO:0000256" key="2">
    <source>
        <dbReference type="ARBA" id="ARBA00022692"/>
    </source>
</evidence>
<comment type="caution">
    <text evidence="6">The sequence shown here is derived from an EMBL/GenBank/DDBJ whole genome shotgun (WGS) entry which is preliminary data.</text>
</comment>
<accession>A0A7W9A2Y8</accession>
<dbReference type="AlphaFoldDB" id="A0A7W9A2Y8"/>
<dbReference type="Gene3D" id="1.20.120.550">
    <property type="entry name" value="Membrane associated eicosanoid/glutathione metabolism-like domain"/>
    <property type="match status" value="1"/>
</dbReference>
<dbReference type="InterPro" id="IPR001129">
    <property type="entry name" value="Membr-assoc_MAPEG"/>
</dbReference>
<dbReference type="OrthoDB" id="7630838at2"/>
<comment type="subcellular location">
    <subcellularLocation>
        <location evidence="1">Membrane</location>
    </subcellularLocation>
</comment>
<evidence type="ECO:0000313" key="6">
    <source>
        <dbReference type="EMBL" id="MBB5660238.1"/>
    </source>
</evidence>
<dbReference type="PANTHER" id="PTHR35814">
    <property type="match status" value="1"/>
</dbReference>
<protein>
    <recommendedName>
        <fullName evidence="8">Glutathione S-transferase</fullName>
    </recommendedName>
</protein>
<feature type="transmembrane region" description="Helical" evidence="5">
    <location>
        <begin position="74"/>
        <end position="99"/>
    </location>
</feature>
<evidence type="ECO:0008006" key="8">
    <source>
        <dbReference type="Google" id="ProtNLM"/>
    </source>
</evidence>
<keyword evidence="7" id="KW-1185">Reference proteome</keyword>
<proteinExistence type="predicted"/>
<dbReference type="Pfam" id="PF01124">
    <property type="entry name" value="MAPEG"/>
    <property type="match status" value="1"/>
</dbReference>
<dbReference type="SUPFAM" id="SSF161084">
    <property type="entry name" value="MAPEG domain-like"/>
    <property type="match status" value="1"/>
</dbReference>
<evidence type="ECO:0000256" key="1">
    <source>
        <dbReference type="ARBA" id="ARBA00004370"/>
    </source>
</evidence>
<evidence type="ECO:0000313" key="7">
    <source>
        <dbReference type="Proteomes" id="UP000548978"/>
    </source>
</evidence>
<keyword evidence="3 5" id="KW-1133">Transmembrane helix</keyword>
<name>A0A7W9A2Y8_9CAUL</name>
<dbReference type="GO" id="GO:0016020">
    <property type="term" value="C:membrane"/>
    <property type="evidence" value="ECO:0007669"/>
    <property type="project" value="UniProtKB-SubCell"/>
</dbReference>
<evidence type="ECO:0000256" key="3">
    <source>
        <dbReference type="ARBA" id="ARBA00022989"/>
    </source>
</evidence>
<evidence type="ECO:0000256" key="5">
    <source>
        <dbReference type="SAM" id="Phobius"/>
    </source>
</evidence>